<keyword evidence="2" id="KW-1185">Reference proteome</keyword>
<evidence type="ECO:0000313" key="2">
    <source>
        <dbReference type="Proteomes" id="UP001430990"/>
    </source>
</evidence>
<dbReference type="EMBL" id="CP088100">
    <property type="protein sequence ID" value="UFW84611.1"/>
    <property type="molecule type" value="Genomic_DNA"/>
</dbReference>
<dbReference type="Proteomes" id="UP001430990">
    <property type="component" value="Chromosome"/>
</dbReference>
<reference evidence="1" key="1">
    <citation type="submission" date="2021-11" db="EMBL/GenBank/DDBJ databases">
        <title>Australian commercial rhizobial inoculants.</title>
        <authorList>
            <person name="Kohlmeier M.G."/>
            <person name="O'Hara G.W."/>
            <person name="Colombi E."/>
            <person name="Ramsay J.P."/>
            <person name="Terpolilli J."/>
        </authorList>
    </citation>
    <scope>NUCLEOTIDE SEQUENCE</scope>
    <source>
        <strain evidence="1">CC829</strain>
    </source>
</reference>
<gene>
    <name evidence="1" type="ORF">BjapCC829_32410</name>
</gene>
<protein>
    <recommendedName>
        <fullName evidence="3">Rop-like protein</fullName>
    </recommendedName>
</protein>
<accession>A0ABY3QG74</accession>
<proteinExistence type="predicted"/>
<organism evidence="1 2">
    <name type="scientific">Bradyrhizobium barranii</name>
    <dbReference type="NCBI Taxonomy" id="2992140"/>
    <lineage>
        <taxon>Bacteria</taxon>
        <taxon>Pseudomonadati</taxon>
        <taxon>Pseudomonadota</taxon>
        <taxon>Alphaproteobacteria</taxon>
        <taxon>Hyphomicrobiales</taxon>
        <taxon>Nitrobacteraceae</taxon>
        <taxon>Bradyrhizobium</taxon>
    </lineage>
</organism>
<dbReference type="RefSeq" id="WP_231142682.1">
    <property type="nucleotide sequence ID" value="NZ_CP088100.1"/>
</dbReference>
<evidence type="ECO:0000313" key="1">
    <source>
        <dbReference type="EMBL" id="UFW84611.1"/>
    </source>
</evidence>
<name>A0ABY3QG74_9BRAD</name>
<evidence type="ECO:0008006" key="3">
    <source>
        <dbReference type="Google" id="ProtNLM"/>
    </source>
</evidence>
<sequence length="60" mass="6773">MQAQLEKLRTDAAECALIRDLATEPKKRDLFTKLAEHLTILADEVERAIAAAVPELKRKE</sequence>